<evidence type="ECO:0000313" key="3">
    <source>
        <dbReference type="EMBL" id="MCW1934340.1"/>
    </source>
</evidence>
<dbReference type="NCBIfam" id="TIGR03317">
    <property type="entry name" value="ygfZ_signature"/>
    <property type="match status" value="1"/>
</dbReference>
<gene>
    <name evidence="3" type="ORF">OKW52_19300</name>
</gene>
<organism evidence="3 4">
    <name type="scientific">Pararhodobacter zhoushanensis</name>
    <dbReference type="NCBI Taxonomy" id="2479545"/>
    <lineage>
        <taxon>Bacteria</taxon>
        <taxon>Pseudomonadati</taxon>
        <taxon>Pseudomonadota</taxon>
        <taxon>Alphaproteobacteria</taxon>
        <taxon>Rhodobacterales</taxon>
        <taxon>Paracoccaceae</taxon>
        <taxon>Pararhodobacter</taxon>
    </lineage>
</organism>
<proteinExistence type="predicted"/>
<dbReference type="Proteomes" id="UP001208938">
    <property type="component" value="Unassembled WGS sequence"/>
</dbReference>
<dbReference type="InterPro" id="IPR027266">
    <property type="entry name" value="TrmE/GcvT-like"/>
</dbReference>
<sequence>MTPVLNPETRCAPVAGRAQLRVTGEDRVKYLQGLVTQDMGRVVRDGIGYGALLTPQGKLIADFLLVAQPDAVLIDVAEDLADDLARRLTMFKLRSKVVVDRVEMPVTRGIGPAPEGALADPRDAALGWRLYGQALTQGEAVDWDARRIAALVPETGAELVPGDSFILELGFERLHGVDFRKGCYVGQEVTARMHHKTTLRRGLVAVQVAGAVPMGTPMLMEDGREAGVLYTQAGGQGLALVRMDRIGGPLTADGVAVSVSGEA</sequence>
<dbReference type="PANTHER" id="PTHR22602:SF0">
    <property type="entry name" value="TRANSFERASE CAF17, MITOCHONDRIAL-RELATED"/>
    <property type="match status" value="1"/>
</dbReference>
<comment type="caution">
    <text evidence="3">The sequence shown here is derived from an EMBL/GenBank/DDBJ whole genome shotgun (WGS) entry which is preliminary data.</text>
</comment>
<dbReference type="InterPro" id="IPR017703">
    <property type="entry name" value="YgfZ/GCV_T_CS"/>
</dbReference>
<dbReference type="Pfam" id="PF25455">
    <property type="entry name" value="Beta-barrel_CAF17_C"/>
    <property type="match status" value="1"/>
</dbReference>
<name>A0ABT3H3E6_9RHOB</name>
<dbReference type="InterPro" id="IPR045179">
    <property type="entry name" value="YgfZ/GcvT"/>
</dbReference>
<dbReference type="SUPFAM" id="SSF103025">
    <property type="entry name" value="Folate-binding domain"/>
    <property type="match status" value="1"/>
</dbReference>
<keyword evidence="4" id="KW-1185">Reference proteome</keyword>
<dbReference type="Gene3D" id="3.30.1360.120">
    <property type="entry name" value="Probable tRNA modification gtpase trme, domain 1"/>
    <property type="match status" value="1"/>
</dbReference>
<dbReference type="PANTHER" id="PTHR22602">
    <property type="entry name" value="TRANSFERASE CAF17, MITOCHONDRIAL-RELATED"/>
    <property type="match status" value="1"/>
</dbReference>
<keyword evidence="1" id="KW-0809">Transit peptide</keyword>
<evidence type="ECO:0000259" key="2">
    <source>
        <dbReference type="Pfam" id="PF25455"/>
    </source>
</evidence>
<evidence type="ECO:0000256" key="1">
    <source>
        <dbReference type="ARBA" id="ARBA00022946"/>
    </source>
</evidence>
<feature type="domain" description="CAF17 C-terminal" evidence="2">
    <location>
        <begin position="200"/>
        <end position="260"/>
    </location>
</feature>
<evidence type="ECO:0000313" key="4">
    <source>
        <dbReference type="Proteomes" id="UP001208938"/>
    </source>
</evidence>
<dbReference type="EMBL" id="JAPDFL010000001">
    <property type="protein sequence ID" value="MCW1934340.1"/>
    <property type="molecule type" value="Genomic_DNA"/>
</dbReference>
<protein>
    <submittedName>
        <fullName evidence="3">Folate-binding protein</fullName>
    </submittedName>
</protein>
<dbReference type="InterPro" id="IPR057460">
    <property type="entry name" value="CAF17_C"/>
</dbReference>
<dbReference type="Gene3D" id="3.30.70.1400">
    <property type="entry name" value="Aminomethyltransferase beta-barrel domains"/>
    <property type="match status" value="1"/>
</dbReference>
<reference evidence="3 4" key="1">
    <citation type="submission" date="2022-10" db="EMBL/GenBank/DDBJ databases">
        <title>Pararhodobacter sp. nov., isolated from marine algae.</title>
        <authorList>
            <person name="Choi B.J."/>
            <person name="Kim J.M."/>
            <person name="Lee J.K."/>
            <person name="Choi D.G."/>
            <person name="Jeon C.O."/>
        </authorList>
    </citation>
    <scope>NUCLEOTIDE SEQUENCE [LARGE SCALE GENOMIC DNA]</scope>
    <source>
        <strain evidence="3 4">ZQ420</strain>
    </source>
</reference>
<accession>A0ABT3H3E6</accession>